<evidence type="ECO:0000313" key="13">
    <source>
        <dbReference type="Proteomes" id="UP000807850"/>
    </source>
</evidence>
<dbReference type="PANTHER" id="PTHR44936">
    <property type="entry name" value="SENSOR PROTEIN CREC"/>
    <property type="match status" value="1"/>
</dbReference>
<dbReference type="PRINTS" id="PR00344">
    <property type="entry name" value="BCTRLSENSOR"/>
</dbReference>
<sequence length="445" mass="48412">MRDDAASGARDAARGGPAPPGSPPPVSGPRLLKAYLFLGSSVLVIAVFLFTTQMVCALSSQVRSTSSVIARFCAEASLPATEDLRLQKALADLIASLDFPIVITDTAGIPRAWRGVGVPDSLVPGASIDSVALHLNIAPAIRARLERVRAHAAAMDRQNAPITMNQIVTRAALGQVHYGEPPVLERLRWMPTIAGGGLVLLISLGLWGLTGIRQAEKRTIWVGMARETAHQLGTPLSSLLGWIELLRSHAETAPAGAEVRVARAEFDETLDEMERDVERLTKVAQRFSHVGSLPRLQLQDVTPVVMEAVQYVRRRLPREREVVVRERYEEVPPINLNRELVAWALENLLTNAVSALDKPAGVIEVTVDRRKETEAVEVTVTDNGRGMTPAELKRAFEPGYTTKRRGWGLGLALARRVVVEYHGGRLFVRLSAPGQGTTMVVSFPT</sequence>
<dbReference type="InterPro" id="IPR005467">
    <property type="entry name" value="His_kinase_dom"/>
</dbReference>
<reference evidence="12" key="1">
    <citation type="submission" date="2020-07" db="EMBL/GenBank/DDBJ databases">
        <title>Huge and variable diversity of episymbiotic CPR bacteria and DPANN archaea in groundwater ecosystems.</title>
        <authorList>
            <person name="He C.Y."/>
            <person name="Keren R."/>
            <person name="Whittaker M."/>
            <person name="Farag I.F."/>
            <person name="Doudna J."/>
            <person name="Cate J.H.D."/>
            <person name="Banfield J.F."/>
        </authorList>
    </citation>
    <scope>NUCLEOTIDE SEQUENCE</scope>
    <source>
        <strain evidence="12">NC_groundwater_928_Pr1_S-0.2um_72_17</strain>
    </source>
</reference>
<dbReference type="Gene3D" id="3.30.565.10">
    <property type="entry name" value="Histidine kinase-like ATPase, C-terminal domain"/>
    <property type="match status" value="1"/>
</dbReference>
<dbReference type="EMBL" id="JACQAY010000135">
    <property type="protein sequence ID" value="MBI3539490.1"/>
    <property type="molecule type" value="Genomic_DNA"/>
</dbReference>
<keyword evidence="5" id="KW-0547">Nucleotide-binding</keyword>
<evidence type="ECO:0000256" key="5">
    <source>
        <dbReference type="ARBA" id="ARBA00022741"/>
    </source>
</evidence>
<keyword evidence="3" id="KW-0597">Phosphoprotein</keyword>
<evidence type="ECO:0000256" key="3">
    <source>
        <dbReference type="ARBA" id="ARBA00022553"/>
    </source>
</evidence>
<dbReference type="Gene3D" id="1.10.287.130">
    <property type="match status" value="1"/>
</dbReference>
<dbReference type="InterPro" id="IPR036890">
    <property type="entry name" value="HATPase_C_sf"/>
</dbReference>
<dbReference type="PROSITE" id="PS50109">
    <property type="entry name" value="HIS_KIN"/>
    <property type="match status" value="1"/>
</dbReference>
<dbReference type="InterPro" id="IPR003661">
    <property type="entry name" value="HisK_dim/P_dom"/>
</dbReference>
<dbReference type="InterPro" id="IPR004358">
    <property type="entry name" value="Sig_transdc_His_kin-like_C"/>
</dbReference>
<dbReference type="AlphaFoldDB" id="A0A9D6L8B2"/>
<keyword evidence="10" id="KW-0472">Membrane</keyword>
<keyword evidence="7" id="KW-0067">ATP-binding</keyword>
<keyword evidence="8" id="KW-0175">Coiled coil</keyword>
<comment type="catalytic activity">
    <reaction evidence="1">
        <text>ATP + protein L-histidine = ADP + protein N-phospho-L-histidine.</text>
        <dbReference type="EC" id="2.7.13.3"/>
    </reaction>
</comment>
<evidence type="ECO:0000256" key="9">
    <source>
        <dbReference type="SAM" id="MobiDB-lite"/>
    </source>
</evidence>
<dbReference type="GO" id="GO:0005886">
    <property type="term" value="C:plasma membrane"/>
    <property type="evidence" value="ECO:0007669"/>
    <property type="project" value="UniProtKB-SubCell"/>
</dbReference>
<evidence type="ECO:0000313" key="12">
    <source>
        <dbReference type="EMBL" id="MBI3539490.1"/>
    </source>
</evidence>
<comment type="caution">
    <text evidence="12">The sequence shown here is derived from an EMBL/GenBank/DDBJ whole genome shotgun (WGS) entry which is preliminary data.</text>
</comment>
<keyword evidence="10" id="KW-1133">Transmembrane helix</keyword>
<dbReference type="InterPro" id="IPR050980">
    <property type="entry name" value="2C_sensor_his_kinase"/>
</dbReference>
<evidence type="ECO:0000256" key="4">
    <source>
        <dbReference type="ARBA" id="ARBA00022679"/>
    </source>
</evidence>
<evidence type="ECO:0000256" key="2">
    <source>
        <dbReference type="ARBA" id="ARBA00012438"/>
    </source>
</evidence>
<dbReference type="Pfam" id="PF02518">
    <property type="entry name" value="HATPase_c"/>
    <property type="match status" value="1"/>
</dbReference>
<evidence type="ECO:0000256" key="6">
    <source>
        <dbReference type="ARBA" id="ARBA00022777"/>
    </source>
</evidence>
<evidence type="ECO:0000256" key="10">
    <source>
        <dbReference type="SAM" id="Phobius"/>
    </source>
</evidence>
<dbReference type="CDD" id="cd00082">
    <property type="entry name" value="HisKA"/>
    <property type="match status" value="1"/>
</dbReference>
<accession>A0A9D6L8B2</accession>
<dbReference type="SUPFAM" id="SSF55874">
    <property type="entry name" value="ATPase domain of HSP90 chaperone/DNA topoisomerase II/histidine kinase"/>
    <property type="match status" value="1"/>
</dbReference>
<gene>
    <name evidence="12" type="ORF">HY076_04375</name>
</gene>
<dbReference type="SMART" id="SM00387">
    <property type="entry name" value="HATPase_c"/>
    <property type="match status" value="1"/>
</dbReference>
<dbReference type="GO" id="GO:0005524">
    <property type="term" value="F:ATP binding"/>
    <property type="evidence" value="ECO:0007669"/>
    <property type="project" value="UniProtKB-KW"/>
</dbReference>
<keyword evidence="10" id="KW-0812">Transmembrane</keyword>
<evidence type="ECO:0000256" key="1">
    <source>
        <dbReference type="ARBA" id="ARBA00000085"/>
    </source>
</evidence>
<feature type="region of interest" description="Disordered" evidence="9">
    <location>
        <begin position="1"/>
        <end position="25"/>
    </location>
</feature>
<feature type="domain" description="Histidine kinase" evidence="11">
    <location>
        <begin position="227"/>
        <end position="445"/>
    </location>
</feature>
<name>A0A9D6L8B2_UNCEI</name>
<evidence type="ECO:0000256" key="7">
    <source>
        <dbReference type="ARBA" id="ARBA00022840"/>
    </source>
</evidence>
<feature type="coiled-coil region" evidence="8">
    <location>
        <begin position="263"/>
        <end position="290"/>
    </location>
</feature>
<evidence type="ECO:0000259" key="11">
    <source>
        <dbReference type="PROSITE" id="PS50109"/>
    </source>
</evidence>
<dbReference type="PANTHER" id="PTHR44936:SF10">
    <property type="entry name" value="SENSOR PROTEIN RSTB"/>
    <property type="match status" value="1"/>
</dbReference>
<proteinExistence type="predicted"/>
<dbReference type="InterPro" id="IPR003594">
    <property type="entry name" value="HATPase_dom"/>
</dbReference>
<dbReference type="EC" id="2.7.13.3" evidence="2"/>
<feature type="compositionally biased region" description="Low complexity" evidence="9">
    <location>
        <begin position="1"/>
        <end position="16"/>
    </location>
</feature>
<protein>
    <recommendedName>
        <fullName evidence="2">histidine kinase</fullName>
        <ecNumber evidence="2">2.7.13.3</ecNumber>
    </recommendedName>
</protein>
<keyword evidence="4" id="KW-0808">Transferase</keyword>
<evidence type="ECO:0000256" key="8">
    <source>
        <dbReference type="SAM" id="Coils"/>
    </source>
</evidence>
<dbReference type="GO" id="GO:0000155">
    <property type="term" value="F:phosphorelay sensor kinase activity"/>
    <property type="evidence" value="ECO:0007669"/>
    <property type="project" value="InterPro"/>
</dbReference>
<keyword evidence="6 12" id="KW-0418">Kinase</keyword>
<feature type="transmembrane region" description="Helical" evidence="10">
    <location>
        <begin position="189"/>
        <end position="209"/>
    </location>
</feature>
<dbReference type="Proteomes" id="UP000807850">
    <property type="component" value="Unassembled WGS sequence"/>
</dbReference>
<organism evidence="12 13">
    <name type="scientific">Eiseniibacteriota bacterium</name>
    <dbReference type="NCBI Taxonomy" id="2212470"/>
    <lineage>
        <taxon>Bacteria</taxon>
        <taxon>Candidatus Eiseniibacteriota</taxon>
    </lineage>
</organism>
<feature type="transmembrane region" description="Helical" evidence="10">
    <location>
        <begin position="34"/>
        <end position="58"/>
    </location>
</feature>